<organism evidence="1 2">
    <name type="scientific">Dolichospermum planctonicum</name>
    <dbReference type="NCBI Taxonomy" id="136072"/>
    <lineage>
        <taxon>Bacteria</taxon>
        <taxon>Bacillati</taxon>
        <taxon>Cyanobacteriota</taxon>
        <taxon>Cyanophyceae</taxon>
        <taxon>Nostocales</taxon>
        <taxon>Aphanizomenonaceae</taxon>
        <taxon>Dolichospermum</taxon>
    </lineage>
</organism>
<dbReference type="InterPro" id="IPR035093">
    <property type="entry name" value="RelE/ParE_toxin_dom_sf"/>
</dbReference>
<protein>
    <submittedName>
        <fullName evidence="1">Plasmid stabilization system</fullName>
    </submittedName>
</protein>
<evidence type="ECO:0000313" key="1">
    <source>
        <dbReference type="EMBL" id="GCL42952.1"/>
    </source>
</evidence>
<gene>
    <name evidence="1" type="ORF">NIES80_26620</name>
</gene>
<name>A0A480AET9_9CYAN</name>
<dbReference type="Proteomes" id="UP000299367">
    <property type="component" value="Unassembled WGS sequence"/>
</dbReference>
<evidence type="ECO:0000313" key="2">
    <source>
        <dbReference type="Proteomes" id="UP000299367"/>
    </source>
</evidence>
<dbReference type="Gene3D" id="3.30.2310.20">
    <property type="entry name" value="RelE-like"/>
    <property type="match status" value="1"/>
</dbReference>
<comment type="caution">
    <text evidence="1">The sequence shown here is derived from an EMBL/GenBank/DDBJ whole genome shotgun (WGS) entry which is preliminary data.</text>
</comment>
<dbReference type="EMBL" id="BJCF01000030">
    <property type="protein sequence ID" value="GCL42952.1"/>
    <property type="molecule type" value="Genomic_DNA"/>
</dbReference>
<dbReference type="RefSeq" id="WP_199294581.1">
    <property type="nucleotide sequence ID" value="NZ_BJCF01000030.1"/>
</dbReference>
<proteinExistence type="predicted"/>
<reference evidence="2" key="1">
    <citation type="submission" date="2019-02" db="EMBL/GenBank/DDBJ databases">
        <title>Draft genome sequence of Dolichospermum planctonicum NIES-80.</title>
        <authorList>
            <person name="Yamaguchi H."/>
            <person name="Suzuki S."/>
            <person name="Kawachi M."/>
        </authorList>
    </citation>
    <scope>NUCLEOTIDE SEQUENCE [LARGE SCALE GENOMIC DNA]</scope>
    <source>
        <strain evidence="2">NIES-80</strain>
    </source>
</reference>
<dbReference type="AlphaFoldDB" id="A0A480AET9"/>
<sequence length="45" mass="5161">MGNYFFSQLAVKDLNQICEFIGQTNIKAASKLFDTIREKCKLVFS</sequence>
<accession>A0A480AET9</accession>